<sequence length="527" mass="55576">MPVKPKVSPRLTLLTASGVCALIVLDTNIVAVTLPTIARDLGANFADIEWVVSAYMLAFAALLLPAGSIADRFGRQKTLFCGLAIFILASIGCGAAPNALFLDIARAIKGVGAALLLTSALASIGHTFHEEVERAKAWAFWGACMGVAMTAAPTVGGLITEYMGWRWIFYLNLPVGLFLMMMVWRAVPESRDTQSSRLDPWGSLAFSASLLCLIWGLIEANRIGWSNPLTYARLIGGALLLGLFVVIERMQRRPMVDLQLFKHPRFIGALLGMFAYAGCAQVMMTLLPFYLQNGLGFSAIASGLGMLPFALTMLICPRIGVRLASRFTPATLMAAGLTLVGSGNLLSAWAVSSGGYLPFALAIAVTGAGAGLLNGDTQKNIMACVPRERTGMASGMSTTMRFSAIVLAIGVFGALLSSHTELLLRTSLTAQGAQWLGQTQGIASRVVAGDMTAAMGLLPETARSVVEPLARQAFVGGFSLLLWVAGLLALLGALVVGTLMRNPTPAPSTAAIGAMDVDSRPRVNRPA</sequence>
<evidence type="ECO:0000313" key="8">
    <source>
        <dbReference type="EMBL" id="RON33805.1"/>
    </source>
</evidence>
<dbReference type="CDD" id="cd17321">
    <property type="entry name" value="MFS_MMR_MDR_like"/>
    <property type="match status" value="1"/>
</dbReference>
<feature type="transmembrane region" description="Helical" evidence="6">
    <location>
        <begin position="79"/>
        <end position="101"/>
    </location>
</feature>
<dbReference type="RefSeq" id="WP_123368158.1">
    <property type="nucleotide sequence ID" value="NZ_MOBO01000026.1"/>
</dbReference>
<feature type="transmembrane region" description="Helical" evidence="6">
    <location>
        <begin position="107"/>
        <end position="125"/>
    </location>
</feature>
<protein>
    <submittedName>
        <fullName evidence="8">MFS transporter</fullName>
    </submittedName>
</protein>
<dbReference type="InterPro" id="IPR011701">
    <property type="entry name" value="MFS"/>
</dbReference>
<dbReference type="Gene3D" id="1.20.1720.10">
    <property type="entry name" value="Multidrug resistance protein D"/>
    <property type="match status" value="1"/>
</dbReference>
<dbReference type="SUPFAM" id="SSF103473">
    <property type="entry name" value="MFS general substrate transporter"/>
    <property type="match status" value="1"/>
</dbReference>
<feature type="transmembrane region" description="Helical" evidence="6">
    <location>
        <begin position="165"/>
        <end position="186"/>
    </location>
</feature>
<feature type="transmembrane region" description="Helical" evidence="6">
    <location>
        <begin position="230"/>
        <end position="247"/>
    </location>
</feature>
<dbReference type="InterPro" id="IPR020846">
    <property type="entry name" value="MFS_dom"/>
</dbReference>
<comment type="caution">
    <text evidence="8">The sequence shown here is derived from an EMBL/GenBank/DDBJ whole genome shotgun (WGS) entry which is preliminary data.</text>
</comment>
<evidence type="ECO:0000256" key="4">
    <source>
        <dbReference type="ARBA" id="ARBA00022989"/>
    </source>
</evidence>
<reference evidence="8 9" key="1">
    <citation type="submission" date="2016-10" db="EMBL/GenBank/DDBJ databases">
        <title>Comparative genome analysis of multiple Pseudomonas spp. focuses on biocontrol and plant growth promoting traits.</title>
        <authorList>
            <person name="Tao X.-Y."/>
            <person name="Taylor C.G."/>
        </authorList>
    </citation>
    <scope>NUCLEOTIDE SEQUENCE [LARGE SCALE GENOMIC DNA]</scope>
    <source>
        <strain evidence="8 9">38D4</strain>
    </source>
</reference>
<evidence type="ECO:0000313" key="9">
    <source>
        <dbReference type="Proteomes" id="UP000286351"/>
    </source>
</evidence>
<keyword evidence="5 6" id="KW-0472">Membrane</keyword>
<feature type="transmembrane region" description="Helical" evidence="6">
    <location>
        <begin position="50"/>
        <end position="67"/>
    </location>
</feature>
<keyword evidence="2" id="KW-0813">Transport</keyword>
<accession>A0A423J7W7</accession>
<keyword evidence="3 6" id="KW-0812">Transmembrane</keyword>
<feature type="transmembrane region" description="Helical" evidence="6">
    <location>
        <begin position="473"/>
        <end position="496"/>
    </location>
</feature>
<feature type="transmembrane region" description="Helical" evidence="6">
    <location>
        <begin position="12"/>
        <end position="38"/>
    </location>
</feature>
<evidence type="ECO:0000259" key="7">
    <source>
        <dbReference type="PROSITE" id="PS50850"/>
    </source>
</evidence>
<name>A0A423J7W7_9PSED</name>
<dbReference type="Proteomes" id="UP000286351">
    <property type="component" value="Unassembled WGS sequence"/>
</dbReference>
<feature type="transmembrane region" description="Helical" evidence="6">
    <location>
        <begin position="198"/>
        <end position="218"/>
    </location>
</feature>
<evidence type="ECO:0000256" key="2">
    <source>
        <dbReference type="ARBA" id="ARBA00022448"/>
    </source>
</evidence>
<dbReference type="GO" id="GO:0022857">
    <property type="term" value="F:transmembrane transporter activity"/>
    <property type="evidence" value="ECO:0007669"/>
    <property type="project" value="InterPro"/>
</dbReference>
<feature type="transmembrane region" description="Helical" evidence="6">
    <location>
        <begin position="137"/>
        <end position="159"/>
    </location>
</feature>
<proteinExistence type="predicted"/>
<evidence type="ECO:0000256" key="5">
    <source>
        <dbReference type="ARBA" id="ARBA00023136"/>
    </source>
</evidence>
<evidence type="ECO:0000256" key="3">
    <source>
        <dbReference type="ARBA" id="ARBA00022692"/>
    </source>
</evidence>
<dbReference type="AlphaFoldDB" id="A0A423J7W7"/>
<keyword evidence="4 6" id="KW-1133">Transmembrane helix</keyword>
<feature type="domain" description="Major facilitator superfamily (MFS) profile" evidence="7">
    <location>
        <begin position="12"/>
        <end position="504"/>
    </location>
</feature>
<dbReference type="InterPro" id="IPR036259">
    <property type="entry name" value="MFS_trans_sf"/>
</dbReference>
<dbReference type="Gene3D" id="1.20.1250.20">
    <property type="entry name" value="MFS general substrate transporter like domains"/>
    <property type="match status" value="1"/>
</dbReference>
<evidence type="ECO:0000256" key="6">
    <source>
        <dbReference type="SAM" id="Phobius"/>
    </source>
</evidence>
<dbReference type="PANTHER" id="PTHR42718">
    <property type="entry name" value="MAJOR FACILITATOR SUPERFAMILY MULTIDRUG TRANSPORTER MFSC"/>
    <property type="match status" value="1"/>
</dbReference>
<feature type="transmembrane region" description="Helical" evidence="6">
    <location>
        <begin position="327"/>
        <end position="350"/>
    </location>
</feature>
<feature type="transmembrane region" description="Helical" evidence="6">
    <location>
        <begin position="267"/>
        <end position="291"/>
    </location>
</feature>
<comment type="subcellular location">
    <subcellularLocation>
        <location evidence="1">Membrane</location>
        <topology evidence="1">Multi-pass membrane protein</topology>
    </subcellularLocation>
</comment>
<feature type="transmembrane region" description="Helical" evidence="6">
    <location>
        <begin position="297"/>
        <end position="315"/>
    </location>
</feature>
<gene>
    <name evidence="8" type="ORF">BK664_25260</name>
</gene>
<dbReference type="PANTHER" id="PTHR42718:SF9">
    <property type="entry name" value="MAJOR FACILITATOR SUPERFAMILY MULTIDRUG TRANSPORTER MFSC"/>
    <property type="match status" value="1"/>
</dbReference>
<organism evidence="8 9">
    <name type="scientific">Pseudomonas brassicacearum</name>
    <dbReference type="NCBI Taxonomy" id="930166"/>
    <lineage>
        <taxon>Bacteria</taxon>
        <taxon>Pseudomonadati</taxon>
        <taxon>Pseudomonadota</taxon>
        <taxon>Gammaproteobacteria</taxon>
        <taxon>Pseudomonadales</taxon>
        <taxon>Pseudomonadaceae</taxon>
        <taxon>Pseudomonas</taxon>
    </lineage>
</organism>
<dbReference type="GO" id="GO:0016020">
    <property type="term" value="C:membrane"/>
    <property type="evidence" value="ECO:0007669"/>
    <property type="project" value="UniProtKB-SubCell"/>
</dbReference>
<dbReference type="Pfam" id="PF07690">
    <property type="entry name" value="MFS_1"/>
    <property type="match status" value="1"/>
</dbReference>
<evidence type="ECO:0000256" key="1">
    <source>
        <dbReference type="ARBA" id="ARBA00004141"/>
    </source>
</evidence>
<feature type="transmembrane region" description="Helical" evidence="6">
    <location>
        <begin position="356"/>
        <end position="375"/>
    </location>
</feature>
<dbReference type="PROSITE" id="PS50850">
    <property type="entry name" value="MFS"/>
    <property type="match status" value="1"/>
</dbReference>
<dbReference type="EMBL" id="MOBO01000026">
    <property type="protein sequence ID" value="RON33805.1"/>
    <property type="molecule type" value="Genomic_DNA"/>
</dbReference>
<feature type="transmembrane region" description="Helical" evidence="6">
    <location>
        <begin position="396"/>
        <end position="416"/>
    </location>
</feature>